<evidence type="ECO:0000313" key="9">
    <source>
        <dbReference type="EMBL" id="MBS4202102.1"/>
    </source>
</evidence>
<keyword evidence="4" id="KW-0309">Germination</keyword>
<feature type="transmembrane region" description="Helical" evidence="8">
    <location>
        <begin position="12"/>
        <end position="34"/>
    </location>
</feature>
<dbReference type="Gene3D" id="1.20.1740.10">
    <property type="entry name" value="Amino acid/polyamine transporter I"/>
    <property type="match status" value="1"/>
</dbReference>
<organism evidence="9 10">
    <name type="scientific">Lederbergia citrisecunda</name>
    <dbReference type="NCBI Taxonomy" id="2833583"/>
    <lineage>
        <taxon>Bacteria</taxon>
        <taxon>Bacillati</taxon>
        <taxon>Bacillota</taxon>
        <taxon>Bacilli</taxon>
        <taxon>Bacillales</taxon>
        <taxon>Bacillaceae</taxon>
        <taxon>Lederbergia</taxon>
    </lineage>
</organism>
<dbReference type="PANTHER" id="PTHR34975">
    <property type="entry name" value="SPORE GERMINATION PROTEIN A2"/>
    <property type="match status" value="1"/>
</dbReference>
<dbReference type="PANTHER" id="PTHR34975:SF2">
    <property type="entry name" value="SPORE GERMINATION PROTEIN A2"/>
    <property type="match status" value="1"/>
</dbReference>
<keyword evidence="10" id="KW-1185">Reference proteome</keyword>
<feature type="transmembrane region" description="Helical" evidence="8">
    <location>
        <begin position="40"/>
        <end position="61"/>
    </location>
</feature>
<dbReference type="Proteomes" id="UP000682713">
    <property type="component" value="Unassembled WGS sequence"/>
</dbReference>
<keyword evidence="6 8" id="KW-1133">Transmembrane helix</keyword>
<feature type="transmembrane region" description="Helical" evidence="8">
    <location>
        <begin position="268"/>
        <end position="291"/>
    </location>
</feature>
<dbReference type="InterPro" id="IPR004761">
    <property type="entry name" value="Spore_GerAB"/>
</dbReference>
<evidence type="ECO:0000256" key="6">
    <source>
        <dbReference type="ARBA" id="ARBA00022989"/>
    </source>
</evidence>
<feature type="transmembrane region" description="Helical" evidence="8">
    <location>
        <begin position="303"/>
        <end position="320"/>
    </location>
</feature>
<protein>
    <submittedName>
        <fullName evidence="9">Endospore germination permease</fullName>
    </submittedName>
</protein>
<dbReference type="EMBL" id="JAGYPJ010000001">
    <property type="protein sequence ID" value="MBS4202102.1"/>
    <property type="molecule type" value="Genomic_DNA"/>
</dbReference>
<feature type="transmembrane region" description="Helical" evidence="8">
    <location>
        <begin position="332"/>
        <end position="355"/>
    </location>
</feature>
<dbReference type="GO" id="GO:0016020">
    <property type="term" value="C:membrane"/>
    <property type="evidence" value="ECO:0007669"/>
    <property type="project" value="UniProtKB-SubCell"/>
</dbReference>
<evidence type="ECO:0000256" key="5">
    <source>
        <dbReference type="ARBA" id="ARBA00022692"/>
    </source>
</evidence>
<evidence type="ECO:0000256" key="7">
    <source>
        <dbReference type="ARBA" id="ARBA00023136"/>
    </source>
</evidence>
<feature type="transmembrane region" description="Helical" evidence="8">
    <location>
        <begin position="218"/>
        <end position="240"/>
    </location>
</feature>
<dbReference type="Pfam" id="PF03845">
    <property type="entry name" value="Spore_permease"/>
    <property type="match status" value="1"/>
</dbReference>
<proteinExistence type="inferred from homology"/>
<dbReference type="NCBIfam" id="TIGR00912">
    <property type="entry name" value="2A0309"/>
    <property type="match status" value="1"/>
</dbReference>
<comment type="subcellular location">
    <subcellularLocation>
        <location evidence="1">Membrane</location>
        <topology evidence="1">Multi-pass membrane protein</topology>
    </subcellularLocation>
</comment>
<name>A0A942TTS5_9BACI</name>
<dbReference type="RefSeq" id="WP_213112510.1">
    <property type="nucleotide sequence ID" value="NZ_JAGYPJ010000001.1"/>
</dbReference>
<evidence type="ECO:0000256" key="3">
    <source>
        <dbReference type="ARBA" id="ARBA00022448"/>
    </source>
</evidence>
<evidence type="ECO:0000256" key="1">
    <source>
        <dbReference type="ARBA" id="ARBA00004141"/>
    </source>
</evidence>
<comment type="caution">
    <text evidence="9">The sequence shown here is derived from an EMBL/GenBank/DDBJ whole genome shotgun (WGS) entry which is preliminary data.</text>
</comment>
<dbReference type="AlphaFoldDB" id="A0A942TTS5"/>
<evidence type="ECO:0000256" key="8">
    <source>
        <dbReference type="SAM" id="Phobius"/>
    </source>
</evidence>
<feature type="transmembrane region" description="Helical" evidence="8">
    <location>
        <begin position="143"/>
        <end position="163"/>
    </location>
</feature>
<comment type="similarity">
    <text evidence="2">Belongs to the amino acid-polyamine-organocation (APC) superfamily. Spore germination protein (SGP) (TC 2.A.3.9) family.</text>
</comment>
<keyword evidence="5 8" id="KW-0812">Transmembrane</keyword>
<feature type="transmembrane region" description="Helical" evidence="8">
    <location>
        <begin position="82"/>
        <end position="101"/>
    </location>
</feature>
<reference evidence="9 10" key="1">
    <citation type="submission" date="2021-05" db="EMBL/GenBank/DDBJ databases">
        <title>Novel Bacillus species.</title>
        <authorList>
            <person name="Liu G."/>
        </authorList>
    </citation>
    <scope>NUCLEOTIDE SEQUENCE [LARGE SCALE GENOMIC DNA]</scope>
    <source>
        <strain evidence="9 10">FJAT-49732</strain>
    </source>
</reference>
<evidence type="ECO:0000313" key="10">
    <source>
        <dbReference type="Proteomes" id="UP000682713"/>
    </source>
</evidence>
<sequence length="373" mass="42050">MEKGRISSLQMAMLIYPTIVATAILSVPSITANYAPHDLWMSPIFSSVVGFVTVFTAYKLYKLYPKETIIQSVEKIIGKIPGKITGFFILFFYIMTTGEIIREYSEFIVGSFLFKTPMVVIIGTMVLLCATTVHAGVEVLGRLAQLFFPLFVIPLFILFLLLIPNYDVGNIFPILEHGIGPPLKGSIVLGGWFSEFFLMIFFLPFLKDEKKILKHSFTNVLVIMVTLVLVNLTVLFVLGITTASKVYPLMNGGRYISYADFFENLESVIMAVWIVGAFIKISVAYYAVVLGTAQWLNLSDYKLIIWPIAILIIEFSFWSLPSSMKTYMIDTIVYVPLAISMQTILPFFLLLIALFRNRKKKKTKTTSNTSKST</sequence>
<keyword evidence="7 8" id="KW-0472">Membrane</keyword>
<feature type="transmembrane region" description="Helical" evidence="8">
    <location>
        <begin position="183"/>
        <end position="206"/>
    </location>
</feature>
<feature type="transmembrane region" description="Helical" evidence="8">
    <location>
        <begin position="107"/>
        <end position="131"/>
    </location>
</feature>
<keyword evidence="3" id="KW-0813">Transport</keyword>
<accession>A0A942TTS5</accession>
<evidence type="ECO:0000256" key="4">
    <source>
        <dbReference type="ARBA" id="ARBA00022544"/>
    </source>
</evidence>
<evidence type="ECO:0000256" key="2">
    <source>
        <dbReference type="ARBA" id="ARBA00007998"/>
    </source>
</evidence>
<dbReference type="GO" id="GO:0009847">
    <property type="term" value="P:spore germination"/>
    <property type="evidence" value="ECO:0007669"/>
    <property type="project" value="InterPro"/>
</dbReference>
<gene>
    <name evidence="9" type="ORF">KHA93_21060</name>
</gene>